<dbReference type="PANTHER" id="PTHR14969">
    <property type="entry name" value="SPHINGOSINE-1-PHOSPHATE PHOSPHOHYDROLASE"/>
    <property type="match status" value="1"/>
</dbReference>
<dbReference type="RefSeq" id="WP_047846126.1">
    <property type="nucleotide sequence ID" value="NZ_AEJF01000062.1"/>
</dbReference>
<dbReference type="InterPro" id="IPR036938">
    <property type="entry name" value="PAP2/HPO_sf"/>
</dbReference>
<feature type="transmembrane region" description="Helical" evidence="1">
    <location>
        <begin position="60"/>
        <end position="79"/>
    </location>
</feature>
<dbReference type="SUPFAM" id="SSF48317">
    <property type="entry name" value="Acid phosphatase/Vanadium-dependent haloperoxidase"/>
    <property type="match status" value="1"/>
</dbReference>
<feature type="transmembrane region" description="Helical" evidence="1">
    <location>
        <begin position="121"/>
        <end position="150"/>
    </location>
</feature>
<evidence type="ECO:0000313" key="3">
    <source>
        <dbReference type="EMBL" id="KLU26750.1"/>
    </source>
</evidence>
<dbReference type="Pfam" id="PF01569">
    <property type="entry name" value="PAP2"/>
    <property type="match status" value="1"/>
</dbReference>
<keyword evidence="1" id="KW-1133">Transmembrane helix</keyword>
<dbReference type="PANTHER" id="PTHR14969:SF13">
    <property type="entry name" value="AT30094P"/>
    <property type="match status" value="1"/>
</dbReference>
<gene>
    <name evidence="3" type="ORF">EOS_08280</name>
</gene>
<organism evidence="3 4">
    <name type="scientific">Caballeronia mineralivorans PML1(12)</name>
    <dbReference type="NCBI Taxonomy" id="908627"/>
    <lineage>
        <taxon>Bacteria</taxon>
        <taxon>Pseudomonadati</taxon>
        <taxon>Pseudomonadota</taxon>
        <taxon>Betaproteobacteria</taxon>
        <taxon>Burkholderiales</taxon>
        <taxon>Burkholderiaceae</taxon>
        <taxon>Caballeronia</taxon>
    </lineage>
</organism>
<dbReference type="SMART" id="SM00014">
    <property type="entry name" value="acidPPc"/>
    <property type="match status" value="1"/>
</dbReference>
<name>A0A0J1D1Y2_9BURK</name>
<keyword evidence="1" id="KW-0812">Transmembrane</keyword>
<dbReference type="OrthoDB" id="9801622at2"/>
<sequence>MNSFDTAIETFLTKLSFGFVFNHAIKALTDLYTFKGLVLIPVLWWIWFQPGERRERQREMVIATIVSSLLALATGRLLADLLPFRVRPLYDPNLHLHFASGSLPDAMLPTWSSFPSDHAMLWMSVAAGIFIVWRRVGVLALLYTAIFICVPRAYLGFHYPTDLLAGAAIGIAITYVMTRDSVRTRYATQSLRWIERYPGPSSMLAFVLCLELITQFDELRKLVSSISKHL</sequence>
<dbReference type="Gene3D" id="1.20.144.10">
    <property type="entry name" value="Phosphatidic acid phosphatase type 2/haloperoxidase"/>
    <property type="match status" value="1"/>
</dbReference>
<dbReference type="InterPro" id="IPR000326">
    <property type="entry name" value="PAP2/HPO"/>
</dbReference>
<reference evidence="3 4" key="1">
    <citation type="journal article" date="2015" name="Genome Announc.">
        <title>Draft Genome Sequence of Burkholderia sp. Strain PML1(12), an Ectomycorrhizosphere-Inhabiting Bacterium with Effective Mineral-Weathering Ability.</title>
        <authorList>
            <person name="Uroz S."/>
            <person name="Oger P."/>
        </authorList>
    </citation>
    <scope>NUCLEOTIDE SEQUENCE [LARGE SCALE GENOMIC DNA]</scope>
    <source>
        <strain evidence="4">PML1(12)</strain>
    </source>
</reference>
<evidence type="ECO:0000313" key="4">
    <source>
        <dbReference type="Proteomes" id="UP000035963"/>
    </source>
</evidence>
<dbReference type="AlphaFoldDB" id="A0A0J1D1Y2"/>
<proteinExistence type="predicted"/>
<dbReference type="Proteomes" id="UP000035963">
    <property type="component" value="Unassembled WGS sequence"/>
</dbReference>
<keyword evidence="1" id="KW-0472">Membrane</keyword>
<dbReference type="EMBL" id="AEJF01000062">
    <property type="protein sequence ID" value="KLU26750.1"/>
    <property type="molecule type" value="Genomic_DNA"/>
</dbReference>
<protein>
    <submittedName>
        <fullName evidence="3">Phosphoesterase</fullName>
    </submittedName>
</protein>
<comment type="caution">
    <text evidence="3">The sequence shown here is derived from an EMBL/GenBank/DDBJ whole genome shotgun (WGS) entry which is preliminary data.</text>
</comment>
<keyword evidence="4" id="KW-1185">Reference proteome</keyword>
<accession>A0A0J1D1Y2</accession>
<feature type="domain" description="Phosphatidic acid phosphatase type 2/haloperoxidase" evidence="2">
    <location>
        <begin position="60"/>
        <end position="178"/>
    </location>
</feature>
<evidence type="ECO:0000259" key="2">
    <source>
        <dbReference type="SMART" id="SM00014"/>
    </source>
</evidence>
<evidence type="ECO:0000256" key="1">
    <source>
        <dbReference type="SAM" id="Phobius"/>
    </source>
</evidence>
<feature type="transmembrane region" description="Helical" evidence="1">
    <location>
        <begin position="157"/>
        <end position="177"/>
    </location>
</feature>
<feature type="transmembrane region" description="Helical" evidence="1">
    <location>
        <begin position="31"/>
        <end position="48"/>
    </location>
</feature>
<dbReference type="PATRIC" id="fig|908627.4.peg.1828"/>